<dbReference type="EMBL" id="QPID01000007">
    <property type="protein sequence ID" value="RCU49261.1"/>
    <property type="molecule type" value="Genomic_DNA"/>
</dbReference>
<evidence type="ECO:0000313" key="3">
    <source>
        <dbReference type="Proteomes" id="UP000252558"/>
    </source>
</evidence>
<evidence type="ECO:0000313" key="2">
    <source>
        <dbReference type="EMBL" id="RCU49261.1"/>
    </source>
</evidence>
<keyword evidence="1" id="KW-0732">Signal</keyword>
<name>A0A368NIP9_9GAMM</name>
<proteinExistence type="predicted"/>
<gene>
    <name evidence="2" type="ORF">DU002_13005</name>
</gene>
<evidence type="ECO:0008006" key="4">
    <source>
        <dbReference type="Google" id="ProtNLM"/>
    </source>
</evidence>
<accession>A0A368NIP9</accession>
<keyword evidence="3" id="KW-1185">Reference proteome</keyword>
<comment type="caution">
    <text evidence="2">The sequence shown here is derived from an EMBL/GenBank/DDBJ whole genome shotgun (WGS) entry which is preliminary data.</text>
</comment>
<reference evidence="2 3" key="1">
    <citation type="submission" date="2018-07" db="EMBL/GenBank/DDBJ databases">
        <title>Corallincola holothuriorum sp. nov., a new facultative anaerobe isolated from sea cucumber Apostichopus japonicus.</title>
        <authorList>
            <person name="Xia H."/>
        </authorList>
    </citation>
    <scope>NUCLEOTIDE SEQUENCE [LARGE SCALE GENOMIC DNA]</scope>
    <source>
        <strain evidence="2 3">C4</strain>
    </source>
</reference>
<dbReference type="RefSeq" id="WP_114338821.1">
    <property type="nucleotide sequence ID" value="NZ_QPID01000007.1"/>
</dbReference>
<sequence length="225" mass="24870">MKHLLIALMAACAWLSSTCAVAAYVEFDFSGSEAYDDGSGAYDRAVVGNLYWDIDQAVIVAGRAAVADTLFVFDAASGMGTTHLHDARFFDFGMFIEFDVLMVNYWNASDQLQLEYIRYEVPIGDPYRPCVEGPFTDCFTNGVDDQYVWQNAYDQDGILESNYVTAISDYADGAHGWLSLASPWRDGWRIIDELPDLVAKRVPVGSVLPLFALLALGSISLRKSV</sequence>
<dbReference type="Proteomes" id="UP000252558">
    <property type="component" value="Unassembled WGS sequence"/>
</dbReference>
<evidence type="ECO:0000256" key="1">
    <source>
        <dbReference type="SAM" id="SignalP"/>
    </source>
</evidence>
<feature type="signal peptide" evidence="1">
    <location>
        <begin position="1"/>
        <end position="22"/>
    </location>
</feature>
<organism evidence="2 3">
    <name type="scientific">Corallincola holothuriorum</name>
    <dbReference type="NCBI Taxonomy" id="2282215"/>
    <lineage>
        <taxon>Bacteria</taxon>
        <taxon>Pseudomonadati</taxon>
        <taxon>Pseudomonadota</taxon>
        <taxon>Gammaproteobacteria</taxon>
        <taxon>Alteromonadales</taxon>
        <taxon>Psychromonadaceae</taxon>
        <taxon>Corallincola</taxon>
    </lineage>
</organism>
<protein>
    <recommendedName>
        <fullName evidence="4">PEP-CTERM sorting domain-containing protein</fullName>
    </recommendedName>
</protein>
<dbReference type="AlphaFoldDB" id="A0A368NIP9"/>
<feature type="chain" id="PRO_5016653216" description="PEP-CTERM sorting domain-containing protein" evidence="1">
    <location>
        <begin position="23"/>
        <end position="225"/>
    </location>
</feature>